<dbReference type="Pfam" id="PF08817">
    <property type="entry name" value="YukD"/>
    <property type="match status" value="1"/>
</dbReference>
<evidence type="ECO:0000313" key="2">
    <source>
        <dbReference type="Proteomes" id="UP001306950"/>
    </source>
</evidence>
<name>A0ABU7W0X2_9BACL</name>
<dbReference type="InterPro" id="IPR024962">
    <property type="entry name" value="YukD-like"/>
</dbReference>
<reference evidence="1 2" key="1">
    <citation type="submission" date="2024-02" db="EMBL/GenBank/DDBJ databases">
        <title>A nitrogen-fixing paenibacillus bacterium.</title>
        <authorList>
            <person name="Zhang W.L."/>
            <person name="Chen S.F."/>
        </authorList>
    </citation>
    <scope>NUCLEOTIDE SEQUENCE [LARGE SCALE GENOMIC DNA]</scope>
    <source>
        <strain evidence="1 2">M1</strain>
    </source>
</reference>
<dbReference type="RefSeq" id="WP_331849389.1">
    <property type="nucleotide sequence ID" value="NZ_JAZHPZ010000028.1"/>
</dbReference>
<keyword evidence="2" id="KW-1185">Reference proteome</keyword>
<proteinExistence type="predicted"/>
<organism evidence="1 2">
    <name type="scientific">Paenibacillus haidiansis</name>
    <dbReference type="NCBI Taxonomy" id="1574488"/>
    <lineage>
        <taxon>Bacteria</taxon>
        <taxon>Bacillati</taxon>
        <taxon>Bacillota</taxon>
        <taxon>Bacilli</taxon>
        <taxon>Bacillales</taxon>
        <taxon>Paenibacillaceae</taxon>
        <taxon>Paenibacillus</taxon>
    </lineage>
</organism>
<gene>
    <name evidence="1" type="ORF">V3851_26345</name>
</gene>
<dbReference type="EMBL" id="JAZHPZ010000028">
    <property type="protein sequence ID" value="MEF2969298.1"/>
    <property type="molecule type" value="Genomic_DNA"/>
</dbReference>
<dbReference type="Proteomes" id="UP001306950">
    <property type="component" value="Unassembled WGS sequence"/>
</dbReference>
<protein>
    <submittedName>
        <fullName evidence="1">EsaB/YukD family protein</fullName>
    </submittedName>
</protein>
<evidence type="ECO:0000313" key="1">
    <source>
        <dbReference type="EMBL" id="MEF2969298.1"/>
    </source>
</evidence>
<comment type="caution">
    <text evidence="1">The sequence shown here is derived from an EMBL/GenBank/DDBJ whole genome shotgun (WGS) entry which is preliminary data.</text>
</comment>
<sequence length="96" mass="11030">MNTTVLTLTIESTGRFADLELPGDVPLREVLQRILPGLEEWGPYPFIEKEFHYFISSGDQHWKPVDISCTLDELKVTDGAYLRIEKSQNFSTRTID</sequence>
<accession>A0ABU7W0X2</accession>